<comment type="caution">
    <text evidence="9">The sequence shown here is derived from an EMBL/GenBank/DDBJ whole genome shotgun (WGS) entry which is preliminary data.</text>
</comment>
<dbReference type="PANTHER" id="PTHR23501">
    <property type="entry name" value="MAJOR FACILITATOR SUPERFAMILY"/>
    <property type="match status" value="1"/>
</dbReference>
<feature type="transmembrane region" description="Helical" evidence="7">
    <location>
        <begin position="193"/>
        <end position="215"/>
    </location>
</feature>
<keyword evidence="4 7" id="KW-0812">Transmembrane</keyword>
<feature type="transmembrane region" description="Helical" evidence="7">
    <location>
        <begin position="162"/>
        <end position="181"/>
    </location>
</feature>
<dbReference type="SUPFAM" id="SSF103473">
    <property type="entry name" value="MFS general substrate transporter"/>
    <property type="match status" value="1"/>
</dbReference>
<dbReference type="Gene3D" id="1.20.1720.10">
    <property type="entry name" value="Multidrug resistance protein D"/>
    <property type="match status" value="1"/>
</dbReference>
<feature type="transmembrane region" description="Helical" evidence="7">
    <location>
        <begin position="354"/>
        <end position="379"/>
    </location>
</feature>
<evidence type="ECO:0000313" key="10">
    <source>
        <dbReference type="Proteomes" id="UP000659344"/>
    </source>
</evidence>
<name>A0ABQ1YVK4_9BACL</name>
<dbReference type="InterPro" id="IPR011701">
    <property type="entry name" value="MFS"/>
</dbReference>
<organism evidence="9 10">
    <name type="scientific">Paenibacillus segetis</name>
    <dbReference type="NCBI Taxonomy" id="1325360"/>
    <lineage>
        <taxon>Bacteria</taxon>
        <taxon>Bacillati</taxon>
        <taxon>Bacillota</taxon>
        <taxon>Bacilli</taxon>
        <taxon>Bacillales</taxon>
        <taxon>Paenibacillaceae</taxon>
        <taxon>Paenibacillus</taxon>
    </lineage>
</organism>
<dbReference type="NCBIfam" id="TIGR00711">
    <property type="entry name" value="efflux_EmrB"/>
    <property type="match status" value="1"/>
</dbReference>
<keyword evidence="2" id="KW-0813">Transport</keyword>
<feature type="transmembrane region" description="Helical" evidence="7">
    <location>
        <begin position="221"/>
        <end position="245"/>
    </location>
</feature>
<dbReference type="Pfam" id="PF07690">
    <property type="entry name" value="MFS_1"/>
    <property type="match status" value="1"/>
</dbReference>
<evidence type="ECO:0000256" key="7">
    <source>
        <dbReference type="SAM" id="Phobius"/>
    </source>
</evidence>
<dbReference type="InterPro" id="IPR004638">
    <property type="entry name" value="EmrB-like"/>
</dbReference>
<evidence type="ECO:0000256" key="2">
    <source>
        <dbReference type="ARBA" id="ARBA00022448"/>
    </source>
</evidence>
<keyword evidence="5 7" id="KW-1133">Transmembrane helix</keyword>
<feature type="transmembrane region" description="Helical" evidence="7">
    <location>
        <begin position="134"/>
        <end position="156"/>
    </location>
</feature>
<dbReference type="PRINTS" id="PR01036">
    <property type="entry name" value="TCRTETB"/>
</dbReference>
<feature type="transmembrane region" description="Helical" evidence="7">
    <location>
        <begin position="329"/>
        <end position="348"/>
    </location>
</feature>
<dbReference type="PANTHER" id="PTHR23501:SF191">
    <property type="entry name" value="VACUOLAR BASIC AMINO ACID TRANSPORTER 4"/>
    <property type="match status" value="1"/>
</dbReference>
<gene>
    <name evidence="9" type="ORF">GCM10008013_46240</name>
</gene>
<protein>
    <submittedName>
        <fullName evidence="9">MFS transporter</fullName>
    </submittedName>
</protein>
<feature type="transmembrane region" description="Helical" evidence="7">
    <location>
        <begin position="76"/>
        <end position="95"/>
    </location>
</feature>
<feature type="transmembrane region" description="Helical" evidence="7">
    <location>
        <begin position="266"/>
        <end position="285"/>
    </location>
</feature>
<feature type="transmembrane region" description="Helical" evidence="7">
    <location>
        <begin position="400"/>
        <end position="420"/>
    </location>
</feature>
<dbReference type="InterPro" id="IPR020846">
    <property type="entry name" value="MFS_dom"/>
</dbReference>
<feature type="transmembrane region" description="Helical" evidence="7">
    <location>
        <begin position="465"/>
        <end position="486"/>
    </location>
</feature>
<evidence type="ECO:0000256" key="6">
    <source>
        <dbReference type="ARBA" id="ARBA00023136"/>
    </source>
</evidence>
<evidence type="ECO:0000256" key="5">
    <source>
        <dbReference type="ARBA" id="ARBA00022989"/>
    </source>
</evidence>
<evidence type="ECO:0000256" key="4">
    <source>
        <dbReference type="ARBA" id="ARBA00022692"/>
    </source>
</evidence>
<dbReference type="EMBL" id="BMFT01000005">
    <property type="protein sequence ID" value="GGH38266.1"/>
    <property type="molecule type" value="Genomic_DNA"/>
</dbReference>
<evidence type="ECO:0000259" key="8">
    <source>
        <dbReference type="PROSITE" id="PS50850"/>
    </source>
</evidence>
<dbReference type="CDD" id="cd17502">
    <property type="entry name" value="MFS_Azr1_MDR_like"/>
    <property type="match status" value="1"/>
</dbReference>
<evidence type="ECO:0000313" key="9">
    <source>
        <dbReference type="EMBL" id="GGH38266.1"/>
    </source>
</evidence>
<keyword evidence="10" id="KW-1185">Reference proteome</keyword>
<dbReference type="RefSeq" id="WP_188542253.1">
    <property type="nucleotide sequence ID" value="NZ_BMFT01000005.1"/>
</dbReference>
<dbReference type="Gene3D" id="1.20.1250.20">
    <property type="entry name" value="MFS general substrate transporter like domains"/>
    <property type="match status" value="1"/>
</dbReference>
<feature type="transmembrane region" description="Helical" evidence="7">
    <location>
        <begin position="101"/>
        <end position="122"/>
    </location>
</feature>
<evidence type="ECO:0000256" key="1">
    <source>
        <dbReference type="ARBA" id="ARBA00004651"/>
    </source>
</evidence>
<dbReference type="PROSITE" id="PS50850">
    <property type="entry name" value="MFS"/>
    <property type="match status" value="1"/>
</dbReference>
<dbReference type="InterPro" id="IPR036259">
    <property type="entry name" value="MFS_trans_sf"/>
</dbReference>
<comment type="subcellular location">
    <subcellularLocation>
        <location evidence="1">Cell membrane</location>
        <topology evidence="1">Multi-pass membrane protein</topology>
    </subcellularLocation>
</comment>
<reference evidence="10" key="1">
    <citation type="journal article" date="2019" name="Int. J. Syst. Evol. Microbiol.">
        <title>The Global Catalogue of Microorganisms (GCM) 10K type strain sequencing project: providing services to taxonomists for standard genome sequencing and annotation.</title>
        <authorList>
            <consortium name="The Broad Institute Genomics Platform"/>
            <consortium name="The Broad Institute Genome Sequencing Center for Infectious Disease"/>
            <person name="Wu L."/>
            <person name="Ma J."/>
        </authorList>
    </citation>
    <scope>NUCLEOTIDE SEQUENCE [LARGE SCALE GENOMIC DNA]</scope>
    <source>
        <strain evidence="10">CGMCC 1.12769</strain>
    </source>
</reference>
<dbReference type="Proteomes" id="UP000659344">
    <property type="component" value="Unassembled WGS sequence"/>
</dbReference>
<keyword evidence="3" id="KW-1003">Cell membrane</keyword>
<accession>A0ABQ1YVK4</accession>
<sequence>MKKTLLNRNFILAGLLLSTFLAAIEGTVIGPAGPRIVGDLGGYELLSWVFTAYLLAMAVATPIFGKISDLYGRKPVFIIGSILFLIGSLLSGLSQSMEQLIIFRAIQGIGAGGLIPVTFTIIGDIYSMEERAKVQGWISSVWGISSLVGPLLGGYVVDSLNWRWVFGFNLPFGLLSLFMIIKYLHEKIEKRKVKIDVSGAVTFTVGVTALLFGLATGGQQFAWTSPALLGIMALAVVSLVLFIFVEKRAEEPLVPLQLFRVRDIAFSNLASLLASALLIGLTTYLPLWIQGVLGKNATMSGLILAPMSVSWMLGSVLGSRWIISRGSRYTSLIGMVIITIGAVGMAFISEGTPIYIMLIFNALYGLGFGFSFTVFTVIAQSSVGYSLRGASTALNTFTKSIGQTIGVTAFGVLINLQIAAKTAGGTASSKVVSQDDINKLLSPEKVHLLPPDLWSDLKHVLQGSLHTLFIVMAVIAVLGAISVIGLRNRAPRADNDDEMIEAAKVKG</sequence>
<feature type="transmembrane region" description="Helical" evidence="7">
    <location>
        <begin position="45"/>
        <end position="64"/>
    </location>
</feature>
<evidence type="ECO:0000256" key="3">
    <source>
        <dbReference type="ARBA" id="ARBA00022475"/>
    </source>
</evidence>
<feature type="transmembrane region" description="Helical" evidence="7">
    <location>
        <begin position="297"/>
        <end position="317"/>
    </location>
</feature>
<proteinExistence type="predicted"/>
<feature type="domain" description="Major facilitator superfamily (MFS) profile" evidence="8">
    <location>
        <begin position="11"/>
        <end position="491"/>
    </location>
</feature>
<keyword evidence="6 7" id="KW-0472">Membrane</keyword>